<evidence type="ECO:0000256" key="1">
    <source>
        <dbReference type="SAM" id="Phobius"/>
    </source>
</evidence>
<keyword evidence="1" id="KW-0812">Transmembrane</keyword>
<keyword evidence="1" id="KW-1133">Transmembrane helix</keyword>
<accession>M3IQV8</accession>
<dbReference type="EMBL" id="AFMD02000095">
    <property type="protein sequence ID" value="EMG23528.1"/>
    <property type="molecule type" value="Genomic_DNA"/>
</dbReference>
<dbReference type="Proteomes" id="UP000011778">
    <property type="component" value="Unassembled WGS sequence"/>
</dbReference>
<name>M3IQV8_LEPIT</name>
<reference evidence="2 3" key="1">
    <citation type="submission" date="2013-02" db="EMBL/GenBank/DDBJ databases">
        <authorList>
            <person name="Harkins D.M."/>
            <person name="Durkin A.S."/>
            <person name="Brinkac L.M."/>
            <person name="Haft D.H."/>
            <person name="Selengut J.D."/>
            <person name="Sanka R."/>
            <person name="DePew J."/>
            <person name="Purushe J."/>
            <person name="Tulsiani S.M."/>
            <person name="Graham G.C."/>
            <person name="Burns M.-A."/>
            <person name="Dohnt M.F."/>
            <person name="Smythe L.D."/>
            <person name="McKay D.B."/>
            <person name="Craig S.B."/>
            <person name="Vinetz J.M."/>
            <person name="Sutton G.G."/>
            <person name="Nierman W.C."/>
            <person name="Fouts D.E."/>
        </authorList>
    </citation>
    <scope>NUCLEOTIDE SEQUENCE [LARGE SCALE GENOMIC DNA]</scope>
    <source>
        <strain evidence="2 3">LT2050</strain>
    </source>
</reference>
<dbReference type="AlphaFoldDB" id="M3IQV8"/>
<evidence type="ECO:0000313" key="2">
    <source>
        <dbReference type="EMBL" id="EMG23528.1"/>
    </source>
</evidence>
<comment type="caution">
    <text evidence="2">The sequence shown here is derived from an EMBL/GenBank/DDBJ whole genome shotgun (WGS) entry which is preliminary data.</text>
</comment>
<protein>
    <submittedName>
        <fullName evidence="2">Uncharacterized protein</fullName>
    </submittedName>
</protein>
<sequence>MSGVFVVWAKRNGYNQIYENVEDYGILYLIFSLLALIFYTTFIFIGRIG</sequence>
<feature type="transmembrane region" description="Helical" evidence="1">
    <location>
        <begin position="26"/>
        <end position="45"/>
    </location>
</feature>
<proteinExistence type="predicted"/>
<gene>
    <name evidence="2" type="ORF">LEP1GSC150_2998</name>
</gene>
<organism evidence="2 3">
    <name type="scientific">Leptospira interrogans serovar Copenhageni str. LT2050</name>
    <dbReference type="NCBI Taxonomy" id="1001598"/>
    <lineage>
        <taxon>Bacteria</taxon>
        <taxon>Pseudomonadati</taxon>
        <taxon>Spirochaetota</taxon>
        <taxon>Spirochaetia</taxon>
        <taxon>Leptospirales</taxon>
        <taxon>Leptospiraceae</taxon>
        <taxon>Leptospira</taxon>
    </lineage>
</organism>
<evidence type="ECO:0000313" key="3">
    <source>
        <dbReference type="Proteomes" id="UP000011778"/>
    </source>
</evidence>
<keyword evidence="1" id="KW-0472">Membrane</keyword>